<dbReference type="AlphaFoldDB" id="A0A2A7AUK6"/>
<accession>A0A2A7AUK6</accession>
<comment type="caution">
    <text evidence="2">The sequence shown here is derived from an EMBL/GenBank/DDBJ whole genome shotgun (WGS) entry which is preliminary data.</text>
</comment>
<reference evidence="2 3" key="1">
    <citation type="journal article" date="2017" name="Front. Microbiol.">
        <title>New Insights into the Diversity of the Genus Faecalibacterium.</title>
        <authorList>
            <person name="Benevides L."/>
            <person name="Burman S."/>
            <person name="Martin R."/>
            <person name="Robert V."/>
            <person name="Thomas M."/>
            <person name="Miquel S."/>
            <person name="Chain F."/>
            <person name="Sokol H."/>
            <person name="Bermudez-Humaran L.G."/>
            <person name="Morrison M."/>
            <person name="Langella P."/>
            <person name="Azevedo V.A."/>
            <person name="Chatel J.M."/>
            <person name="Soares S."/>
        </authorList>
    </citation>
    <scope>NUCLEOTIDE SEQUENCE [LARGE SCALE GENOMIC DNA]</scope>
    <source>
        <strain evidence="2 3">CNCM I 4644</strain>
    </source>
</reference>
<dbReference type="EMBL" id="NMTZ01000028">
    <property type="protein sequence ID" value="PDX82793.1"/>
    <property type="molecule type" value="Genomic_DNA"/>
</dbReference>
<evidence type="ECO:0000313" key="3">
    <source>
        <dbReference type="Proteomes" id="UP000220480"/>
    </source>
</evidence>
<evidence type="ECO:0000259" key="1">
    <source>
        <dbReference type="Pfam" id="PF18813"/>
    </source>
</evidence>
<dbReference type="InterPro" id="IPR041420">
    <property type="entry name" value="PBECR4"/>
</dbReference>
<protein>
    <recommendedName>
        <fullName evidence="1">Phage-Barnase-EndoU-ColicinE5/D-RelE like nuclease 4 domain-containing protein</fullName>
    </recommendedName>
</protein>
<name>A0A2A7AUK6_9FIRM</name>
<gene>
    <name evidence="2" type="ORF">CGS59_14135</name>
</gene>
<feature type="domain" description="Phage-Barnase-EndoU-ColicinE5/D-RelE like nuclease 4" evidence="1">
    <location>
        <begin position="23"/>
        <end position="213"/>
    </location>
</feature>
<dbReference type="Proteomes" id="UP000220480">
    <property type="component" value="Unassembled WGS sequence"/>
</dbReference>
<evidence type="ECO:0000313" key="2">
    <source>
        <dbReference type="EMBL" id="PDX82793.1"/>
    </source>
</evidence>
<dbReference type="Pfam" id="PF18813">
    <property type="entry name" value="PBECR4"/>
    <property type="match status" value="1"/>
</dbReference>
<proteinExistence type="predicted"/>
<sequence>MPFGRASIFLREGENVQDEQQDILYRAAEVWKELTEYHYVFTYGYKGELHEIKLTFSPEDFPHLAGFHYLKDIALPRYSPRKTVDMILSGKITYDKVKKGTLYQEYVKPRLLALVRLKEILEQEFDLFSYMPQFYPFVTKIKADYLISSQIEPTAFVFIIRESPSGNAVCDFLCCSAFEESGRDYRANQRSRTLLKKERVHIETQDTVVLYDRLPKNLD</sequence>
<organism evidence="2 3">
    <name type="scientific">Faecalibacterium prausnitzii</name>
    <dbReference type="NCBI Taxonomy" id="853"/>
    <lineage>
        <taxon>Bacteria</taxon>
        <taxon>Bacillati</taxon>
        <taxon>Bacillota</taxon>
        <taxon>Clostridia</taxon>
        <taxon>Eubacteriales</taxon>
        <taxon>Oscillospiraceae</taxon>
        <taxon>Faecalibacterium</taxon>
    </lineage>
</organism>